<keyword evidence="2" id="KW-1133">Transmembrane helix</keyword>
<name>A0A4R6X8I2_9GAMM</name>
<keyword evidence="4" id="KW-1185">Reference proteome</keyword>
<dbReference type="AlphaFoldDB" id="A0A4R6X8I2"/>
<evidence type="ECO:0008006" key="5">
    <source>
        <dbReference type="Google" id="ProtNLM"/>
    </source>
</evidence>
<feature type="compositionally biased region" description="Basic and acidic residues" evidence="1">
    <location>
        <begin position="138"/>
        <end position="147"/>
    </location>
</feature>
<evidence type="ECO:0000256" key="1">
    <source>
        <dbReference type="SAM" id="MobiDB-lite"/>
    </source>
</evidence>
<evidence type="ECO:0000313" key="4">
    <source>
        <dbReference type="Proteomes" id="UP000295729"/>
    </source>
</evidence>
<protein>
    <recommendedName>
        <fullName evidence="5">DUF1043 family protein</fullName>
    </recommendedName>
</protein>
<comment type="caution">
    <text evidence="3">The sequence shown here is derived from an EMBL/GenBank/DDBJ whole genome shotgun (WGS) entry which is preliminary data.</text>
</comment>
<feature type="transmembrane region" description="Helical" evidence="2">
    <location>
        <begin position="6"/>
        <end position="28"/>
    </location>
</feature>
<evidence type="ECO:0000256" key="2">
    <source>
        <dbReference type="SAM" id="Phobius"/>
    </source>
</evidence>
<evidence type="ECO:0000313" key="3">
    <source>
        <dbReference type="EMBL" id="TDR15386.1"/>
    </source>
</evidence>
<keyword evidence="2" id="KW-0472">Membrane</keyword>
<sequence length="147" mass="16037">MELEVFDIIVFVTGIIIGFVGALAFRALSKKNAHDSHKSSGATIEALQQEMERRQVLADDHFLQLHAHLSAAEKKLADARKAVLEGATTLATVTLEKPESDSNSSNQQDDVTTPPRDYASKSGTDEGMLSESYGLQRKPVEEPTRAL</sequence>
<keyword evidence="2" id="KW-0812">Transmembrane</keyword>
<organism evidence="3 4">
    <name type="scientific">Marinomonas communis</name>
    <dbReference type="NCBI Taxonomy" id="28254"/>
    <lineage>
        <taxon>Bacteria</taxon>
        <taxon>Pseudomonadati</taxon>
        <taxon>Pseudomonadota</taxon>
        <taxon>Gammaproteobacteria</taxon>
        <taxon>Oceanospirillales</taxon>
        <taxon>Oceanospirillaceae</taxon>
        <taxon>Marinomonas</taxon>
    </lineage>
</organism>
<reference evidence="3 4" key="1">
    <citation type="submission" date="2019-03" db="EMBL/GenBank/DDBJ databases">
        <title>Genomic Encyclopedia of Type Strains, Phase IV (KMG-IV): sequencing the most valuable type-strain genomes for metagenomic binning, comparative biology and taxonomic classification.</title>
        <authorList>
            <person name="Goeker M."/>
        </authorList>
    </citation>
    <scope>NUCLEOTIDE SEQUENCE [LARGE SCALE GENOMIC DNA]</scope>
    <source>
        <strain evidence="3 4">DSM 5604</strain>
    </source>
</reference>
<dbReference type="EMBL" id="SNZA01000001">
    <property type="protein sequence ID" value="TDR15386.1"/>
    <property type="molecule type" value="Genomic_DNA"/>
</dbReference>
<proteinExistence type="predicted"/>
<feature type="region of interest" description="Disordered" evidence="1">
    <location>
        <begin position="93"/>
        <end position="147"/>
    </location>
</feature>
<feature type="compositionally biased region" description="Low complexity" evidence="1">
    <location>
        <begin position="101"/>
        <end position="110"/>
    </location>
</feature>
<dbReference type="RefSeq" id="WP_133560002.1">
    <property type="nucleotide sequence ID" value="NZ_JAJGNH010000012.1"/>
</dbReference>
<gene>
    <name evidence="3" type="ORF">C8D85_0750</name>
</gene>
<accession>A0A4R6X8I2</accession>
<dbReference type="OrthoDB" id="6106639at2"/>
<dbReference type="Proteomes" id="UP000295729">
    <property type="component" value="Unassembled WGS sequence"/>
</dbReference>